<feature type="transmembrane region" description="Helical" evidence="1">
    <location>
        <begin position="247"/>
        <end position="270"/>
    </location>
</feature>
<comment type="caution">
    <text evidence="2">The sequence shown here is derived from an EMBL/GenBank/DDBJ whole genome shotgun (WGS) entry which is preliminary data.</text>
</comment>
<keyword evidence="1" id="KW-0812">Transmembrane</keyword>
<dbReference type="AlphaFoldDB" id="A0AAD5UAG2"/>
<keyword evidence="1" id="KW-1133">Transmembrane helix</keyword>
<sequence>MLISILLYRVKGQIEIGVNTPQCWPSQAPYNSFSQQYTLTVYYKSNKSSPGLPISITQDNQTQCFPSLTTPNTFAYIQTNPVSNVSLLYDKCSGFTCTEGCINTGLANTVPCSPYSFSNLTFANQSALKKRYFAPRDTTCNSTEAYSITVPIFDNCTAINSQFAKSVLTSTNLTQYLCSDAECRNCTTSTTVQPWEINTNCEPVIDLNGKVISRVISQVFLKNQEPNPSPGPTETQLPSSSSQGISIWYYVIPAIIIGVAILLTATYCGVKKYKPLKLALNRDRGVSSQTEEQSGVMLLQLESVLRGFPTEVDDID</sequence>
<organism evidence="2 3">
    <name type="scientific">Boothiomyces macroporosus</name>
    <dbReference type="NCBI Taxonomy" id="261099"/>
    <lineage>
        <taxon>Eukaryota</taxon>
        <taxon>Fungi</taxon>
        <taxon>Fungi incertae sedis</taxon>
        <taxon>Chytridiomycota</taxon>
        <taxon>Chytridiomycota incertae sedis</taxon>
        <taxon>Chytridiomycetes</taxon>
        <taxon>Rhizophydiales</taxon>
        <taxon>Terramycetaceae</taxon>
        <taxon>Boothiomyces</taxon>
    </lineage>
</organism>
<reference evidence="2" key="1">
    <citation type="submission" date="2020-05" db="EMBL/GenBank/DDBJ databases">
        <title>Phylogenomic resolution of chytrid fungi.</title>
        <authorList>
            <person name="Stajich J.E."/>
            <person name="Amses K."/>
            <person name="Simmons R."/>
            <person name="Seto K."/>
            <person name="Myers J."/>
            <person name="Bonds A."/>
            <person name="Quandt C.A."/>
            <person name="Barry K."/>
            <person name="Liu P."/>
            <person name="Grigoriev I."/>
            <person name="Longcore J.E."/>
            <person name="James T.Y."/>
        </authorList>
    </citation>
    <scope>NUCLEOTIDE SEQUENCE</scope>
    <source>
        <strain evidence="2">PLAUS21</strain>
    </source>
</reference>
<accession>A0AAD5UAG2</accession>
<name>A0AAD5UAG2_9FUNG</name>
<keyword evidence="1" id="KW-0472">Membrane</keyword>
<gene>
    <name evidence="2" type="ORF">HK103_001370</name>
</gene>
<evidence type="ECO:0000256" key="1">
    <source>
        <dbReference type="SAM" id="Phobius"/>
    </source>
</evidence>
<keyword evidence="3" id="KW-1185">Reference proteome</keyword>
<evidence type="ECO:0000313" key="3">
    <source>
        <dbReference type="Proteomes" id="UP001210925"/>
    </source>
</evidence>
<proteinExistence type="predicted"/>
<protein>
    <submittedName>
        <fullName evidence="2">Uncharacterized protein</fullName>
    </submittedName>
</protein>
<dbReference type="Proteomes" id="UP001210925">
    <property type="component" value="Unassembled WGS sequence"/>
</dbReference>
<evidence type="ECO:0000313" key="2">
    <source>
        <dbReference type="EMBL" id="KAJ3252621.1"/>
    </source>
</evidence>
<dbReference type="EMBL" id="JADGKB010000135">
    <property type="protein sequence ID" value="KAJ3252621.1"/>
    <property type="molecule type" value="Genomic_DNA"/>
</dbReference>